<feature type="site" description="Transition state stabilizer" evidence="7">
    <location>
        <position position="101"/>
    </location>
</feature>
<dbReference type="Pfam" id="PF01088">
    <property type="entry name" value="Peptidase_C12"/>
    <property type="match status" value="1"/>
</dbReference>
<keyword evidence="6 7" id="KW-0788">Thiol protease</keyword>
<evidence type="ECO:0000256" key="6">
    <source>
        <dbReference type="ARBA" id="ARBA00022807"/>
    </source>
</evidence>
<dbReference type="Gene3D" id="3.40.532.10">
    <property type="entry name" value="Peptidase C12, ubiquitin carboxyl-terminal hydrolase"/>
    <property type="match status" value="1"/>
</dbReference>
<protein>
    <recommendedName>
        <fullName evidence="8">Ubiquitin carboxyl-terminal hydrolase</fullName>
        <ecNumber evidence="8">3.4.19.12</ecNumber>
    </recommendedName>
</protein>
<keyword evidence="3 7" id="KW-0645">Protease</keyword>
<evidence type="ECO:0000256" key="5">
    <source>
        <dbReference type="ARBA" id="ARBA00022801"/>
    </source>
</evidence>
<dbReference type="FunFam" id="3.40.532.10:FF:000006">
    <property type="entry name" value="Ubiquitin carboxyl-terminal hydrolase"/>
    <property type="match status" value="1"/>
</dbReference>
<organism evidence="10 11">
    <name type="scientific">Perkinsus olseni</name>
    <name type="common">Perkinsus atlanticus</name>
    <dbReference type="NCBI Taxonomy" id="32597"/>
    <lineage>
        <taxon>Eukaryota</taxon>
        <taxon>Sar</taxon>
        <taxon>Alveolata</taxon>
        <taxon>Perkinsozoa</taxon>
        <taxon>Perkinsea</taxon>
        <taxon>Perkinsida</taxon>
        <taxon>Perkinsidae</taxon>
        <taxon>Perkinsus</taxon>
    </lineage>
</organism>
<comment type="caution">
    <text evidence="10">The sequence shown here is derived from an EMBL/GenBank/DDBJ whole genome shotgun (WGS) entry which is preliminary data.</text>
</comment>
<evidence type="ECO:0000256" key="2">
    <source>
        <dbReference type="ARBA" id="ARBA00009326"/>
    </source>
</evidence>
<feature type="active site" description="Nucleophile" evidence="7">
    <location>
        <position position="107"/>
    </location>
</feature>
<dbReference type="PANTHER" id="PTHR10589">
    <property type="entry name" value="UBIQUITIN CARBOXYL-TERMINAL HYDROLASE"/>
    <property type="match status" value="1"/>
</dbReference>
<evidence type="ECO:0000259" key="9">
    <source>
        <dbReference type="PROSITE" id="PS52048"/>
    </source>
</evidence>
<dbReference type="InterPro" id="IPR001578">
    <property type="entry name" value="Peptidase_C12_UCH"/>
</dbReference>
<comment type="similarity">
    <text evidence="2 7 8">Belongs to the peptidase C12 family.</text>
</comment>
<dbReference type="SUPFAM" id="SSF54001">
    <property type="entry name" value="Cysteine proteinases"/>
    <property type="match status" value="1"/>
</dbReference>
<evidence type="ECO:0000256" key="1">
    <source>
        <dbReference type="ARBA" id="ARBA00000707"/>
    </source>
</evidence>
<sequence length="249" mass="27858">MAVPLRCITMSENKESKKRWLPLEANPEVMTDYAKSLGLPSFLHFTDVLSVEDWAIEMVPQPVLAAVLLFPIKDSTEEDDKKRIQAVKKEEIPAGAYFTRQTVGNACGTIGIIHCMANIDGKCGVEYSDDSYVHSLLQNTKSMTPDERATFIERDDNLEKAHRQAEHQGQSRPPAENESVNTHFVTFTVVDGELLEFDGRKPTPIPHGKCQADQVLQRTVEVVKNVFMSRDPDEIRFNILALTAGEASL</sequence>
<dbReference type="InterPro" id="IPR036959">
    <property type="entry name" value="Peptidase_C12_UCH_sf"/>
</dbReference>
<evidence type="ECO:0000313" key="10">
    <source>
        <dbReference type="EMBL" id="KAF4665738.1"/>
    </source>
</evidence>
<reference evidence="10 11" key="1">
    <citation type="submission" date="2020-04" db="EMBL/GenBank/DDBJ databases">
        <title>Perkinsus olseni comparative genomics.</title>
        <authorList>
            <person name="Bogema D.R."/>
        </authorList>
    </citation>
    <scope>NUCLEOTIDE SEQUENCE [LARGE SCALE GENOMIC DNA]</scope>
    <source>
        <strain evidence="10">ATCC PRA-179</strain>
    </source>
</reference>
<dbReference type="EMBL" id="JABAHT010000087">
    <property type="protein sequence ID" value="KAF4665738.1"/>
    <property type="molecule type" value="Genomic_DNA"/>
</dbReference>
<dbReference type="EC" id="3.4.19.12" evidence="8"/>
<gene>
    <name evidence="10" type="ORF">FOZ61_010545</name>
</gene>
<evidence type="ECO:0000256" key="3">
    <source>
        <dbReference type="ARBA" id="ARBA00022670"/>
    </source>
</evidence>
<dbReference type="GO" id="GO:0006511">
    <property type="term" value="P:ubiquitin-dependent protein catabolic process"/>
    <property type="evidence" value="ECO:0007669"/>
    <property type="project" value="UniProtKB-UniRule"/>
</dbReference>
<dbReference type="OrthoDB" id="427186at2759"/>
<evidence type="ECO:0000313" key="11">
    <source>
        <dbReference type="Proteomes" id="UP000570595"/>
    </source>
</evidence>
<keyword evidence="4 7" id="KW-0833">Ubl conjugation pathway</keyword>
<dbReference type="PANTHER" id="PTHR10589:SF17">
    <property type="entry name" value="UBIQUITIN CARBOXYL-TERMINAL HYDROLASE"/>
    <property type="match status" value="1"/>
</dbReference>
<dbReference type="Proteomes" id="UP000570595">
    <property type="component" value="Unassembled WGS sequence"/>
</dbReference>
<dbReference type="PROSITE" id="PS52048">
    <property type="entry name" value="UCH_DOMAIN"/>
    <property type="match status" value="1"/>
</dbReference>
<dbReference type="GO" id="GO:0016579">
    <property type="term" value="P:protein deubiquitination"/>
    <property type="evidence" value="ECO:0007669"/>
    <property type="project" value="TreeGrafter"/>
</dbReference>
<feature type="site" description="Important for enzyme activity" evidence="7">
    <location>
        <position position="198"/>
    </location>
</feature>
<comment type="catalytic activity">
    <reaction evidence="1 7 8">
        <text>Thiol-dependent hydrolysis of ester, thioester, amide, peptide and isopeptide bonds formed by the C-terminal Gly of ubiquitin (a 76-residue protein attached to proteins as an intracellular targeting signal).</text>
        <dbReference type="EC" id="3.4.19.12"/>
    </reaction>
</comment>
<keyword evidence="5 7" id="KW-0378">Hydrolase</keyword>
<evidence type="ECO:0000256" key="4">
    <source>
        <dbReference type="ARBA" id="ARBA00022786"/>
    </source>
</evidence>
<dbReference type="GO" id="GO:0005737">
    <property type="term" value="C:cytoplasm"/>
    <property type="evidence" value="ECO:0007669"/>
    <property type="project" value="TreeGrafter"/>
</dbReference>
<accession>A0A7J6M2F1</accession>
<dbReference type="InterPro" id="IPR038765">
    <property type="entry name" value="Papain-like_cys_pep_sf"/>
</dbReference>
<proteinExistence type="inferred from homology"/>
<dbReference type="CDD" id="cd09616">
    <property type="entry name" value="Peptidase_C12_UCH_L1_L3"/>
    <property type="match status" value="1"/>
</dbReference>
<feature type="domain" description="UCH catalytic" evidence="9">
    <location>
        <begin position="19"/>
        <end position="244"/>
    </location>
</feature>
<evidence type="ECO:0000256" key="8">
    <source>
        <dbReference type="RuleBase" id="RU361215"/>
    </source>
</evidence>
<dbReference type="AlphaFoldDB" id="A0A7J6M2F1"/>
<dbReference type="PRINTS" id="PR00707">
    <property type="entry name" value="UBCTHYDRLASE"/>
</dbReference>
<evidence type="ECO:0000256" key="7">
    <source>
        <dbReference type="PROSITE-ProRule" id="PRU01393"/>
    </source>
</evidence>
<feature type="active site" description="Proton donor" evidence="7">
    <location>
        <position position="183"/>
    </location>
</feature>
<dbReference type="GO" id="GO:0004843">
    <property type="term" value="F:cysteine-type deubiquitinase activity"/>
    <property type="evidence" value="ECO:0007669"/>
    <property type="project" value="UniProtKB-UniRule"/>
</dbReference>
<name>A0A7J6M2F1_PEROL</name>